<dbReference type="Gene3D" id="4.10.60.10">
    <property type="entry name" value="Zinc finger, CCHC-type"/>
    <property type="match status" value="1"/>
</dbReference>
<organism evidence="1 2">
    <name type="scientific">Scophthalmus maximus</name>
    <name type="common">Turbot</name>
    <name type="synonym">Psetta maxima</name>
    <dbReference type="NCBI Taxonomy" id="52904"/>
    <lineage>
        <taxon>Eukaryota</taxon>
        <taxon>Metazoa</taxon>
        <taxon>Chordata</taxon>
        <taxon>Craniata</taxon>
        <taxon>Vertebrata</taxon>
        <taxon>Euteleostomi</taxon>
        <taxon>Actinopterygii</taxon>
        <taxon>Neopterygii</taxon>
        <taxon>Teleostei</taxon>
        <taxon>Neoteleostei</taxon>
        <taxon>Acanthomorphata</taxon>
        <taxon>Carangaria</taxon>
        <taxon>Pleuronectiformes</taxon>
        <taxon>Pleuronectoidei</taxon>
        <taxon>Scophthalmidae</taxon>
        <taxon>Scophthalmus</taxon>
    </lineage>
</organism>
<evidence type="ECO:0000313" key="1">
    <source>
        <dbReference type="EMBL" id="KAF0029358.1"/>
    </source>
</evidence>
<dbReference type="Proteomes" id="UP000438429">
    <property type="component" value="Unassembled WGS sequence"/>
</dbReference>
<dbReference type="AlphaFoldDB" id="A0A6A4SAR9"/>
<dbReference type="InterPro" id="IPR043502">
    <property type="entry name" value="DNA/RNA_pol_sf"/>
</dbReference>
<protein>
    <recommendedName>
        <fullName evidence="3">Peptidase aspartic putative domain-containing protein</fullName>
    </recommendedName>
</protein>
<gene>
    <name evidence="1" type="ORF">F2P81_018463</name>
</gene>
<proteinExistence type="predicted"/>
<name>A0A6A4SAR9_SCOMX</name>
<dbReference type="PANTHER" id="PTHR47331">
    <property type="entry name" value="PHD-TYPE DOMAIN-CONTAINING PROTEIN"/>
    <property type="match status" value="1"/>
</dbReference>
<dbReference type="EMBL" id="VEVO01000016">
    <property type="protein sequence ID" value="KAF0029358.1"/>
    <property type="molecule type" value="Genomic_DNA"/>
</dbReference>
<evidence type="ECO:0008006" key="3">
    <source>
        <dbReference type="Google" id="ProtNLM"/>
    </source>
</evidence>
<reference evidence="1 2" key="1">
    <citation type="submission" date="2019-06" db="EMBL/GenBank/DDBJ databases">
        <title>Draft genomes of female and male turbot (Scophthalmus maximus).</title>
        <authorList>
            <person name="Xu H."/>
            <person name="Xu X.-W."/>
            <person name="Shao C."/>
            <person name="Chen S."/>
        </authorList>
    </citation>
    <scope>NUCLEOTIDE SEQUENCE [LARGE SCALE GENOMIC DNA]</scope>
    <source>
        <strain evidence="1">Ysfricsl-2016a</strain>
        <tissue evidence="1">Blood</tissue>
    </source>
</reference>
<dbReference type="PANTHER" id="PTHR47331:SF3">
    <property type="match status" value="1"/>
</dbReference>
<accession>A0A6A4SAR9</accession>
<dbReference type="SUPFAM" id="SSF56672">
    <property type="entry name" value="DNA/RNA polymerases"/>
    <property type="match status" value="1"/>
</dbReference>
<comment type="caution">
    <text evidence="1">The sequence shown here is derived from an EMBL/GenBank/DDBJ whole genome shotgun (WGS) entry which is preliminary data.</text>
</comment>
<evidence type="ECO:0000313" key="2">
    <source>
        <dbReference type="Proteomes" id="UP000438429"/>
    </source>
</evidence>
<sequence length="622" mass="71012">MVCELQEKRSSRGTLVDLVKFLEKQVRISTDPVFGNNQDQTIDRAKSKEKTPLKLKETGSFATNADTIEPKFTSKIPNQSQGLCFFCNRDGHTLESCYALKKRAHRDKIDFLKEKGIYFGCLIKGHMSKDCKRRLICNVCDKNHPGLLHIKREEDGKPREQSSEEMVSSLQECCHIGAGSDECKLSIVPVKIISNTSDKTIETYAFLESGSTATFCTEGLMEQLNINGKRTHILLRTMGQDKCVPSHIITGVEVSGLEKDKFIPLQKVFIQKTIPVTKTNIPKQEDLAKWPYLDKVHIPAIDAKVELLIGTNVPKAMEPWEVIHSYEEGPYAMKTMLGWLINGPLGVSDGSNKDSCPTATVNRISLIDVNKMLIDQYNHDFKYISADDKPEMSIEDKRFMKIANESIVLKNGHYQLDLPFRKEDTVMPNNRMIAEQRLVNLKRKFKKNEHFQREYTDFLSDVIDNGYAEVVPQEQLERKDGRVWYIPHHGLYHPQKKSLRVVFDCSATYQGVSLNTELLQGPDLTNGLVGVISRFRQEPVAVMTDIKGMFHQVRVSPNDVDFLRFLWWPKGDVNQKPVEHHMLVHLFGATSSPSCAIKKSRRGQQEHFPPCNNRHFQKEFLC</sequence>